<keyword evidence="4" id="KW-1185">Reference proteome</keyword>
<feature type="compositionally biased region" description="Basic and acidic residues" evidence="1">
    <location>
        <begin position="43"/>
        <end position="57"/>
    </location>
</feature>
<accession>A0ABR3GPE4</accession>
<feature type="region of interest" description="Disordered" evidence="1">
    <location>
        <begin position="29"/>
        <end position="325"/>
    </location>
</feature>
<gene>
    <name evidence="3" type="primary">DNF3_2</name>
    <name evidence="3" type="ORF">Q9L58_003174</name>
</gene>
<evidence type="ECO:0000313" key="3">
    <source>
        <dbReference type="EMBL" id="KAL0637784.1"/>
    </source>
</evidence>
<sequence length="325" mass="35661">MACLEERLRNHSKAFDQLLSLIPAKHYFSAGDNSTQWNKRKQTKGEGQRAKKAKLDPDSVMSAADVRREQQKKLSGEAEVDDKEGRIEEPIAMKKKKPKKEFTKEAKPGAGAGARKDARSNSECDRYGAPGDGGDAEAEAEDDGEAEEIELNGFNFSTQLIASPSPPPKSVPKDTLKPAAVSAEQRADQRARLAARIEALRAKRRADSPDGTSARNRHELMTARRREEAVQRKERKKEIRLHHKAATEQTKDVAPPSKNEKESHSQVNRGGNPPKDKHSGNVNLPSNHNRGGRGGNGGKEGSKKPNSKKSRPGFEGSLKSSKGKR</sequence>
<proteinExistence type="predicted"/>
<feature type="compositionally biased region" description="Acidic residues" evidence="1">
    <location>
        <begin position="134"/>
        <end position="150"/>
    </location>
</feature>
<feature type="compositionally biased region" description="Basic residues" evidence="1">
    <location>
        <begin position="233"/>
        <end position="244"/>
    </location>
</feature>
<feature type="compositionally biased region" description="Basic and acidic residues" evidence="1">
    <location>
        <begin position="83"/>
        <end position="92"/>
    </location>
</feature>
<feature type="compositionally biased region" description="Basic and acidic residues" evidence="1">
    <location>
        <begin position="114"/>
        <end position="126"/>
    </location>
</feature>
<evidence type="ECO:0000256" key="1">
    <source>
        <dbReference type="SAM" id="MobiDB-lite"/>
    </source>
</evidence>
<dbReference type="Proteomes" id="UP001447188">
    <property type="component" value="Unassembled WGS sequence"/>
</dbReference>
<name>A0ABR3GPE4_9PEZI</name>
<feature type="domain" description="Ribosomal RNA-processing protein 14 N-terminal" evidence="2">
    <location>
        <begin position="7"/>
        <end position="58"/>
    </location>
</feature>
<dbReference type="EMBL" id="JBBBZM010000030">
    <property type="protein sequence ID" value="KAL0637784.1"/>
    <property type="molecule type" value="Genomic_DNA"/>
</dbReference>
<dbReference type="Pfam" id="PF15459">
    <property type="entry name" value="RRP14"/>
    <property type="match status" value="1"/>
</dbReference>
<evidence type="ECO:0000313" key="4">
    <source>
        <dbReference type="Proteomes" id="UP001447188"/>
    </source>
</evidence>
<dbReference type="PANTHER" id="PTHR14369">
    <property type="entry name" value="SURFEIT LOCUS PROTEIN 6"/>
    <property type="match status" value="1"/>
</dbReference>
<feature type="compositionally biased region" description="Basic and acidic residues" evidence="1">
    <location>
        <begin position="65"/>
        <end position="76"/>
    </location>
</feature>
<dbReference type="InterPro" id="IPR029188">
    <property type="entry name" value="Rrp14_N"/>
</dbReference>
<comment type="caution">
    <text evidence="3">The sequence shown here is derived from an EMBL/GenBank/DDBJ whole genome shotgun (WGS) entry which is preliminary data.</text>
</comment>
<evidence type="ECO:0000259" key="2">
    <source>
        <dbReference type="Pfam" id="PF15459"/>
    </source>
</evidence>
<organism evidence="3 4">
    <name type="scientific">Discina gigas</name>
    <dbReference type="NCBI Taxonomy" id="1032678"/>
    <lineage>
        <taxon>Eukaryota</taxon>
        <taxon>Fungi</taxon>
        <taxon>Dikarya</taxon>
        <taxon>Ascomycota</taxon>
        <taxon>Pezizomycotina</taxon>
        <taxon>Pezizomycetes</taxon>
        <taxon>Pezizales</taxon>
        <taxon>Discinaceae</taxon>
        <taxon>Discina</taxon>
    </lineage>
</organism>
<dbReference type="InterPro" id="IPR007019">
    <property type="entry name" value="SURF6"/>
</dbReference>
<protein>
    <submittedName>
        <fullName evidence="3">Drs2 neo1 protein</fullName>
    </submittedName>
</protein>
<dbReference type="PANTHER" id="PTHR14369:SF0">
    <property type="entry name" value="SURFEIT LOCUS PROTEIN 6"/>
    <property type="match status" value="1"/>
</dbReference>
<reference evidence="3 4" key="1">
    <citation type="submission" date="2024-02" db="EMBL/GenBank/DDBJ databases">
        <title>Discinaceae phylogenomics.</title>
        <authorList>
            <person name="Dirks A.C."/>
            <person name="James T.Y."/>
        </authorList>
    </citation>
    <scope>NUCLEOTIDE SEQUENCE [LARGE SCALE GENOMIC DNA]</scope>
    <source>
        <strain evidence="3 4">ACD0624</strain>
    </source>
</reference>
<feature type="compositionally biased region" description="Basic and acidic residues" evidence="1">
    <location>
        <begin position="216"/>
        <end position="232"/>
    </location>
</feature>
<feature type="compositionally biased region" description="Basic and acidic residues" evidence="1">
    <location>
        <begin position="198"/>
        <end position="208"/>
    </location>
</feature>